<dbReference type="PANTHER" id="PTHR47016:SF5">
    <property type="entry name" value="CLP DOMAIN SUPERFAMILY PROTEIN"/>
    <property type="match status" value="1"/>
</dbReference>
<dbReference type="InterPro" id="IPR036628">
    <property type="entry name" value="Clp_N_dom_sf"/>
</dbReference>
<dbReference type="InterPro" id="IPR014284">
    <property type="entry name" value="RNA_pol_sigma-70_dom"/>
</dbReference>
<dbReference type="SUPFAM" id="SSF81923">
    <property type="entry name" value="Double Clp-N motif"/>
    <property type="match status" value="4"/>
</dbReference>
<dbReference type="GO" id="GO:0016987">
    <property type="term" value="F:sigma factor activity"/>
    <property type="evidence" value="ECO:0007669"/>
    <property type="project" value="InterPro"/>
</dbReference>
<dbReference type="InterPro" id="IPR044217">
    <property type="entry name" value="CLPT1/2"/>
</dbReference>
<dbReference type="EMBL" id="BIFS01000001">
    <property type="protein sequence ID" value="GCE20796.1"/>
    <property type="molecule type" value="Genomic_DNA"/>
</dbReference>
<organism evidence="3 4">
    <name type="scientific">Dictyobacter kobayashii</name>
    <dbReference type="NCBI Taxonomy" id="2014872"/>
    <lineage>
        <taxon>Bacteria</taxon>
        <taxon>Bacillati</taxon>
        <taxon>Chloroflexota</taxon>
        <taxon>Ktedonobacteria</taxon>
        <taxon>Ktedonobacterales</taxon>
        <taxon>Dictyobacteraceae</taxon>
        <taxon>Dictyobacter</taxon>
    </lineage>
</organism>
<dbReference type="InterPro" id="IPR004176">
    <property type="entry name" value="Clp_R_N"/>
</dbReference>
<evidence type="ECO:0000313" key="4">
    <source>
        <dbReference type="Proteomes" id="UP000287188"/>
    </source>
</evidence>
<dbReference type="NCBIfam" id="TIGR02937">
    <property type="entry name" value="sigma70-ECF"/>
    <property type="match status" value="1"/>
</dbReference>
<dbReference type="InterPro" id="IPR013249">
    <property type="entry name" value="RNA_pol_sigma70_r4_t2"/>
</dbReference>
<proteinExistence type="predicted"/>
<dbReference type="Pfam" id="PF08281">
    <property type="entry name" value="Sigma70_r4_2"/>
    <property type="match status" value="1"/>
</dbReference>
<comment type="caution">
    <text evidence="3">The sequence shown here is derived from an EMBL/GenBank/DDBJ whole genome shotgun (WGS) entry which is preliminary data.</text>
</comment>
<dbReference type="PANTHER" id="PTHR47016">
    <property type="entry name" value="ATP-DEPENDENT CLP PROTEASE ATP-BINDING SUBUNIT CLPT1, CHLOROPLASTIC"/>
    <property type="match status" value="1"/>
</dbReference>
<feature type="domain" description="Clp R" evidence="2">
    <location>
        <begin position="142"/>
        <end position="283"/>
    </location>
</feature>
<dbReference type="GO" id="GO:0003677">
    <property type="term" value="F:DNA binding"/>
    <property type="evidence" value="ECO:0007669"/>
    <property type="project" value="InterPro"/>
</dbReference>
<name>A0A402ANV4_9CHLR</name>
<evidence type="ECO:0000256" key="1">
    <source>
        <dbReference type="PROSITE-ProRule" id="PRU01251"/>
    </source>
</evidence>
<sequence>MRNFALSVVKERGNNPLSLEQLLQEHPPTGLEVYAPQRIDPEAHAEEHELQQLLLTVISTLSEKERSAVLLYYYQQHSIQEIATLLNISETAVKSRLFKARRTLRGQLAAEYELRFPQVTSSKGKKIMAEEKQAWQSGRPVPPKFSQAMIRVITLTYTEARLLDQPFLGTEHLLLALLHTEIGEAAELLSQAGMNLELTREAVRTVSPHLEGETARGMSQDTINVQAGAIKLAQHFQHQELQPIHVLLSLLLQEQSVAQQALQQLHIQPEQLRDQVLRHLSGTGTESALDVTTLQQVIVLEQPPVMPPQADQSKTRTIDTRTESGIELDIDRAAQTLQETQQKLLKKYPAGDPQHERLKQVFENSQRRLALTRRPDSPNGRARVSVSYTDVLMHANTIRLHFDHSHAAPEHLLYGILQLSSSQARAAQILDRLQIERSTMLQALEQFLSEQSYELTGTIKGLTTTAASEAINYAYEEAHQLGHNLIGAEHLMLGLLRQEEGFSAKLMRKAGLDTAKIRDELARLPDPVL</sequence>
<dbReference type="AlphaFoldDB" id="A0A402ANV4"/>
<protein>
    <recommendedName>
        <fullName evidence="2">Clp R domain-containing protein</fullName>
    </recommendedName>
</protein>
<dbReference type="Pfam" id="PF02861">
    <property type="entry name" value="Clp_N"/>
    <property type="match status" value="3"/>
</dbReference>
<dbReference type="InterPro" id="IPR013324">
    <property type="entry name" value="RNA_pol_sigma_r3/r4-like"/>
</dbReference>
<dbReference type="InterPro" id="IPR036388">
    <property type="entry name" value="WH-like_DNA-bd_sf"/>
</dbReference>
<evidence type="ECO:0000259" key="2">
    <source>
        <dbReference type="PROSITE" id="PS51903"/>
    </source>
</evidence>
<evidence type="ECO:0000313" key="3">
    <source>
        <dbReference type="EMBL" id="GCE20796.1"/>
    </source>
</evidence>
<dbReference type="Gene3D" id="1.10.1780.10">
    <property type="entry name" value="Clp, N-terminal domain"/>
    <property type="match status" value="4"/>
</dbReference>
<reference evidence="4" key="1">
    <citation type="submission" date="2018-12" db="EMBL/GenBank/DDBJ databases">
        <title>Tengunoibacter tsumagoiensis gen. nov., sp. nov., Dictyobacter kobayashii sp. nov., D. alpinus sp. nov., and D. joshuensis sp. nov. and description of Dictyobacteraceae fam. nov. within the order Ktedonobacterales isolated from Tengu-no-mugimeshi.</title>
        <authorList>
            <person name="Wang C.M."/>
            <person name="Zheng Y."/>
            <person name="Sakai Y."/>
            <person name="Toyoda A."/>
            <person name="Minakuchi Y."/>
            <person name="Abe K."/>
            <person name="Yokota A."/>
            <person name="Yabe S."/>
        </authorList>
    </citation>
    <scope>NUCLEOTIDE SEQUENCE [LARGE SCALE GENOMIC DNA]</scope>
    <source>
        <strain evidence="4">Uno11</strain>
    </source>
</reference>
<dbReference type="GO" id="GO:0006352">
    <property type="term" value="P:DNA-templated transcription initiation"/>
    <property type="evidence" value="ECO:0007669"/>
    <property type="project" value="InterPro"/>
</dbReference>
<dbReference type="Proteomes" id="UP000287188">
    <property type="component" value="Unassembled WGS sequence"/>
</dbReference>
<dbReference type="SUPFAM" id="SSF88659">
    <property type="entry name" value="Sigma3 and sigma4 domains of RNA polymerase sigma factors"/>
    <property type="match status" value="1"/>
</dbReference>
<dbReference type="Gene3D" id="1.10.10.10">
    <property type="entry name" value="Winged helix-like DNA-binding domain superfamily/Winged helix DNA-binding domain"/>
    <property type="match status" value="1"/>
</dbReference>
<dbReference type="PROSITE" id="PS51903">
    <property type="entry name" value="CLP_R"/>
    <property type="match status" value="2"/>
</dbReference>
<keyword evidence="4" id="KW-1185">Reference proteome</keyword>
<gene>
    <name evidence="3" type="ORF">KDK_45960</name>
</gene>
<keyword evidence="1" id="KW-0677">Repeat</keyword>
<dbReference type="CDD" id="cd06171">
    <property type="entry name" value="Sigma70_r4"/>
    <property type="match status" value="1"/>
</dbReference>
<accession>A0A402ANV4</accession>
<feature type="domain" description="Clp R" evidence="2">
    <location>
        <begin position="460"/>
        <end position="529"/>
    </location>
</feature>